<dbReference type="VEuPathDB" id="AmoebaDB:NAEGRDRAFT_71420"/>
<evidence type="ECO:0000313" key="2">
    <source>
        <dbReference type="EMBL" id="EFC40730.1"/>
    </source>
</evidence>
<keyword evidence="3" id="KW-1185">Reference proteome</keyword>
<dbReference type="RefSeq" id="XP_002673474.1">
    <property type="nucleotide sequence ID" value="XM_002673428.1"/>
</dbReference>
<dbReference type="EMBL" id="GG738890">
    <property type="protein sequence ID" value="EFC40730.1"/>
    <property type="molecule type" value="Genomic_DNA"/>
</dbReference>
<sequence length="572" mass="65825">MARRAKKRFSKTNHKRSAAAEEDKTTNVSSRLVSGCLNDTNNTTIKQEEPSQQLKKCKIEVVEKSIADVDLRLRNIYHDEEASHRQQEILGNSFVRYLPPVFGKTTHESLKNLTVRKEKIFRYELFPECIYPPEKQDLGELIANLIKVSVKSLLEGKLSEKEQKLRITLTGRSGDGKTFLLYYLANKCNDSCIFIPIHLSINEFFYRARIPDEDALLIDCGVLICSYLTYVQEFLESGITNPYKIMELFNNTYSRKVMERAITFASTNSNMLVRVECQKLSNKFGKYPVFVIDEAHIMASSLANKISNDDGKRNESALTAITRVAGSIPVICCSTKISGVNLGIDVSGSEHLYKFNLTTDIIDIPKRDISPSDFISFFINPFENEDVKLFTNMLLSECPVRIHTMIIDEYWLVMDKNFQTDSNSKTWNLKKAIKGVLTNQMPSLGKKMKEEFDNITNERLKKLLFFVWTGLNPNIENNSDFDSSSLKSVVQEFNLHSHDLSQEYELFSQQMLHLGCGKPKDGTYRFSDAFFRFGYFESMRDDNWYTYVENLGSWETTYKLRFVCRGKRHLVG</sequence>
<evidence type="ECO:0000256" key="1">
    <source>
        <dbReference type="SAM" id="MobiDB-lite"/>
    </source>
</evidence>
<feature type="region of interest" description="Disordered" evidence="1">
    <location>
        <begin position="1"/>
        <end position="28"/>
    </location>
</feature>
<proteinExistence type="predicted"/>
<name>D2VR11_NAEGR</name>
<dbReference type="Gene3D" id="3.40.50.300">
    <property type="entry name" value="P-loop containing nucleotide triphosphate hydrolases"/>
    <property type="match status" value="1"/>
</dbReference>
<dbReference type="AlphaFoldDB" id="D2VR11"/>
<dbReference type="InterPro" id="IPR027417">
    <property type="entry name" value="P-loop_NTPase"/>
</dbReference>
<dbReference type="SUPFAM" id="SSF52540">
    <property type="entry name" value="P-loop containing nucleoside triphosphate hydrolases"/>
    <property type="match status" value="1"/>
</dbReference>
<accession>D2VR11</accession>
<feature type="compositionally biased region" description="Basic residues" evidence="1">
    <location>
        <begin position="1"/>
        <end position="17"/>
    </location>
</feature>
<dbReference type="GeneID" id="8864555"/>
<dbReference type="Proteomes" id="UP000006671">
    <property type="component" value="Unassembled WGS sequence"/>
</dbReference>
<protein>
    <submittedName>
        <fullName evidence="2">Predicted protein</fullName>
    </submittedName>
</protein>
<dbReference type="KEGG" id="ngr:NAEGRDRAFT_71420"/>
<organism evidence="3">
    <name type="scientific">Naegleria gruberi</name>
    <name type="common">Amoeba</name>
    <dbReference type="NCBI Taxonomy" id="5762"/>
    <lineage>
        <taxon>Eukaryota</taxon>
        <taxon>Discoba</taxon>
        <taxon>Heterolobosea</taxon>
        <taxon>Tetramitia</taxon>
        <taxon>Eutetramitia</taxon>
        <taxon>Vahlkampfiidae</taxon>
        <taxon>Naegleria</taxon>
    </lineage>
</organism>
<reference evidence="2 3" key="1">
    <citation type="journal article" date="2010" name="Cell">
        <title>The genome of Naegleria gruberi illuminates early eukaryotic versatility.</title>
        <authorList>
            <person name="Fritz-Laylin L.K."/>
            <person name="Prochnik S.E."/>
            <person name="Ginger M.L."/>
            <person name="Dacks J.B."/>
            <person name="Carpenter M.L."/>
            <person name="Field M.C."/>
            <person name="Kuo A."/>
            <person name="Paredez A."/>
            <person name="Chapman J."/>
            <person name="Pham J."/>
            <person name="Shu S."/>
            <person name="Neupane R."/>
            <person name="Cipriano M."/>
            <person name="Mancuso J."/>
            <person name="Tu H."/>
            <person name="Salamov A."/>
            <person name="Lindquist E."/>
            <person name="Shapiro H."/>
            <person name="Lucas S."/>
            <person name="Grigoriev I.V."/>
            <person name="Cande W.Z."/>
            <person name="Fulton C."/>
            <person name="Rokhsar D.S."/>
            <person name="Dawson S.C."/>
        </authorList>
    </citation>
    <scope>NUCLEOTIDE SEQUENCE [LARGE SCALE GENOMIC DNA]</scope>
    <source>
        <strain evidence="2 3">NEG-M</strain>
    </source>
</reference>
<gene>
    <name evidence="2" type="ORF">NAEGRDRAFT_71420</name>
</gene>
<dbReference type="InParanoid" id="D2VR11"/>
<evidence type="ECO:0000313" key="3">
    <source>
        <dbReference type="Proteomes" id="UP000006671"/>
    </source>
</evidence>